<evidence type="ECO:0000313" key="1">
    <source>
        <dbReference type="EMBL" id="SQB33981.1"/>
    </source>
</evidence>
<dbReference type="AlphaFoldDB" id="A0A2X2W7N6"/>
<proteinExistence type="predicted"/>
<dbReference type="RefSeq" id="WP_111921311.1">
    <property type="nucleotide sequence ID" value="NZ_UAWC01000003.1"/>
</dbReference>
<organism evidence="1 2">
    <name type="scientific">Clostridium cochlearium</name>
    <dbReference type="NCBI Taxonomy" id="1494"/>
    <lineage>
        <taxon>Bacteria</taxon>
        <taxon>Bacillati</taxon>
        <taxon>Bacillota</taxon>
        <taxon>Clostridia</taxon>
        <taxon>Eubacteriales</taxon>
        <taxon>Clostridiaceae</taxon>
        <taxon>Clostridium</taxon>
    </lineage>
</organism>
<accession>A0A2X2W7N6</accession>
<name>A0A2X2W7N6_CLOCO</name>
<protein>
    <submittedName>
        <fullName evidence="1">Uncharacterized protein</fullName>
    </submittedName>
</protein>
<gene>
    <name evidence="1" type="ORF">NCTC13028_00860</name>
</gene>
<reference evidence="1 2" key="1">
    <citation type="submission" date="2018-06" db="EMBL/GenBank/DDBJ databases">
        <authorList>
            <consortium name="Pathogen Informatics"/>
            <person name="Doyle S."/>
        </authorList>
    </citation>
    <scope>NUCLEOTIDE SEQUENCE [LARGE SCALE GENOMIC DNA]</scope>
    <source>
        <strain evidence="1 2">NCTC13028</strain>
    </source>
</reference>
<evidence type="ECO:0000313" key="2">
    <source>
        <dbReference type="Proteomes" id="UP000250223"/>
    </source>
</evidence>
<dbReference type="Proteomes" id="UP000250223">
    <property type="component" value="Unassembled WGS sequence"/>
</dbReference>
<sequence>MKIEYAVANRVWEIKKDMNKETTKKWLNKYLPILEPKEGKRQIIKKLNIDEKKAEKLYKKWRYAYVNRIM</sequence>
<dbReference type="EMBL" id="UAWC01000003">
    <property type="protein sequence ID" value="SQB33981.1"/>
    <property type="molecule type" value="Genomic_DNA"/>
</dbReference>